<dbReference type="Pfam" id="PF13625">
    <property type="entry name" value="Helicase_C_3"/>
    <property type="match status" value="1"/>
</dbReference>
<sequence>MSHNEDAYLEQLQPLAEGDAELLKTLVSRFAGQPFSEQIWEGISSISRSGAELKLSFIRLRKYGWVHAVKKSWGERLYYIPVEKLIRLLPIFFSCNHEHPSESGGLHSRCDSGSGLALDLLHVLAFAAEQGLPLTAKGTVHKKNLQKLQERISLKEEHLQRLALQYAHDEAYTPPLAVIFDLMLCMGLLSKTADAFVVEDKRLGEWLSLNEADMNRLLLRTVVERYGQTDAGMQLFRYMICMLPQHEGAWINIASVLEWMKGEGLFVADDAVEKAAAWLYALAGFGWGEVAVTEEGEYVFRWSIRPELLSAIGVEESENGDERFFVQPDFDIICPPGVPYLARWKLLVCTDLVQCDRVSVYKLTRESVARAVEKGMDIPDILDFLAAKGAEGIPEHVAAAIGQWGKQIGRTQFAEAVLLSCMSESEGDAIAGNPRIAGSAERIGPRHFIVEPSHMTGLRKILEGMGLAPLKAVAGSGRTDYAYPLLHVDAAVNGEMLSESYYERQGMVYGGRNVHFFEPDEVIPDPASLFPGVEQVPARWLQDWRSYHSSTARTIVEQAQSWQTKILLSHGGKRAEFAPTAVYPSPWRAEGILHDLESGRFERHELTAEDIGELKLILPSFD</sequence>
<gene>
    <name evidence="2" type="ORF">J34TS1_45340</name>
</gene>
<reference evidence="2 3" key="1">
    <citation type="submission" date="2021-03" db="EMBL/GenBank/DDBJ databases">
        <title>Antimicrobial resistance genes in bacteria isolated from Japanese honey, and their potential for conferring macrolide and lincosamide resistance in the American foulbrood pathogen Paenibacillus larvae.</title>
        <authorList>
            <person name="Okamoto M."/>
            <person name="Kumagai M."/>
            <person name="Kanamori H."/>
            <person name="Takamatsu D."/>
        </authorList>
    </citation>
    <scope>NUCLEOTIDE SEQUENCE [LARGE SCALE GENOMIC DNA]</scope>
    <source>
        <strain evidence="2 3">J34TS1</strain>
    </source>
</reference>
<evidence type="ECO:0000313" key="3">
    <source>
        <dbReference type="Proteomes" id="UP000682811"/>
    </source>
</evidence>
<organism evidence="2 3">
    <name type="scientific">Paenibacillus azoreducens</name>
    <dbReference type="NCBI Taxonomy" id="116718"/>
    <lineage>
        <taxon>Bacteria</taxon>
        <taxon>Bacillati</taxon>
        <taxon>Bacillota</taxon>
        <taxon>Bacilli</taxon>
        <taxon>Bacillales</taxon>
        <taxon>Paenibacillaceae</taxon>
        <taxon>Paenibacillus</taxon>
    </lineage>
</organism>
<protein>
    <recommendedName>
        <fullName evidence="1">Helicase XPB/Ssl2 N-terminal domain-containing protein</fullName>
    </recommendedName>
</protein>
<comment type="caution">
    <text evidence="2">The sequence shown here is derived from an EMBL/GenBank/DDBJ whole genome shotgun (WGS) entry which is preliminary data.</text>
</comment>
<name>A0A919YG00_9BACL</name>
<proteinExistence type="predicted"/>
<keyword evidence="3" id="KW-1185">Reference proteome</keyword>
<feature type="domain" description="Helicase XPB/Ssl2 N-terminal" evidence="1">
    <location>
        <begin position="325"/>
        <end position="438"/>
    </location>
</feature>
<dbReference type="EMBL" id="BORT01000024">
    <property type="protein sequence ID" value="GIO49769.1"/>
    <property type="molecule type" value="Genomic_DNA"/>
</dbReference>
<accession>A0A919YG00</accession>
<evidence type="ECO:0000259" key="1">
    <source>
        <dbReference type="Pfam" id="PF13625"/>
    </source>
</evidence>
<evidence type="ECO:0000313" key="2">
    <source>
        <dbReference type="EMBL" id="GIO49769.1"/>
    </source>
</evidence>
<dbReference type="RefSeq" id="WP_212980144.1">
    <property type="nucleotide sequence ID" value="NZ_AP025343.1"/>
</dbReference>
<dbReference type="Proteomes" id="UP000682811">
    <property type="component" value="Unassembled WGS sequence"/>
</dbReference>
<dbReference type="InterPro" id="IPR032830">
    <property type="entry name" value="XPB/Ssl2_N"/>
</dbReference>
<dbReference type="AlphaFoldDB" id="A0A919YG00"/>